<comment type="similarity">
    <text evidence="2 9">Belongs to the cytochrome P450 family.</text>
</comment>
<dbReference type="Pfam" id="PF00067">
    <property type="entry name" value="p450"/>
    <property type="match status" value="1"/>
</dbReference>
<dbReference type="GO" id="GO:0004497">
    <property type="term" value="F:monooxygenase activity"/>
    <property type="evidence" value="ECO:0007669"/>
    <property type="project" value="UniProtKB-KW"/>
</dbReference>
<dbReference type="InterPro" id="IPR001128">
    <property type="entry name" value="Cyt_P450"/>
</dbReference>
<dbReference type="InterPro" id="IPR017972">
    <property type="entry name" value="Cyt_P450_CS"/>
</dbReference>
<name>A0AAQ3JNE6_9LILI</name>
<evidence type="ECO:0000313" key="11">
    <source>
        <dbReference type="EMBL" id="WOK92851.1"/>
    </source>
</evidence>
<evidence type="ECO:0000256" key="4">
    <source>
        <dbReference type="ARBA" id="ARBA00022723"/>
    </source>
</evidence>
<feature type="transmembrane region" description="Helical" evidence="10">
    <location>
        <begin position="12"/>
        <end position="31"/>
    </location>
</feature>
<accession>A0AAQ3JNE6</accession>
<dbReference type="FunFam" id="1.10.630.10:FF:000126">
    <property type="entry name" value="Predicted protein"/>
    <property type="match status" value="1"/>
</dbReference>
<keyword evidence="5 9" id="KW-0560">Oxidoreductase</keyword>
<keyword evidence="10" id="KW-1133">Transmembrane helix</keyword>
<evidence type="ECO:0000256" key="9">
    <source>
        <dbReference type="RuleBase" id="RU000461"/>
    </source>
</evidence>
<sequence>MASAPHQNNDSANAAVVLSLLTIISSIILLLKLTRSKLPPGPLGLPLLGSLLSVDPELHHYFDSLARFYGPVLSLRLGSKLFVVLSSPAAVREALKDQDIVFANHEPPAAAAAAFPIFLRDLIFSPYGPLWRSLRKISMRELLSSVGIEAVRPLRRREVRRAVAGLRAREGKPVEVRDLAFTTAFAVMTSILWGVSPDDKEMSREFREVVDGIEQIMAVPNVSDFFPALAALDLQGLASRMKVLHERYDTLVEKFVEKRSRGGRSFFQQMREVLERGDEPESLTMDNVKALLLDLIGGGTDTTSTTIEWAMTHLMVKPHMLKRVVDELDAAVGRDKRAVEEDDLPNLPYLLAVIKETLRLHPVLPLLLPYCPSSTCTVGGFCIPKGSKVFVNVWAIHRDPLLWEDPLEFKPERFLNPNNKYDFKGTNFSYLPFGTGRRICVGILLAEKMMMYMMASFLHLFDWQVPEGHKLEFRERFGIALKKTEPLLLIPKARFDKVDHLYNSEGETT</sequence>
<keyword evidence="7 9" id="KW-0503">Monooxygenase</keyword>
<protein>
    <submittedName>
        <fullName evidence="11">Geraniol 8-hydroxylase-like</fullName>
    </submittedName>
</protein>
<evidence type="ECO:0000256" key="3">
    <source>
        <dbReference type="ARBA" id="ARBA00022617"/>
    </source>
</evidence>
<dbReference type="EMBL" id="CP136890">
    <property type="protein sequence ID" value="WOK92851.1"/>
    <property type="molecule type" value="Genomic_DNA"/>
</dbReference>
<feature type="binding site" description="axial binding residue" evidence="8">
    <location>
        <position position="440"/>
    </location>
    <ligand>
        <name>heme</name>
        <dbReference type="ChEBI" id="CHEBI:30413"/>
    </ligand>
    <ligandPart>
        <name>Fe</name>
        <dbReference type="ChEBI" id="CHEBI:18248"/>
    </ligandPart>
</feature>
<dbReference type="PRINTS" id="PR00463">
    <property type="entry name" value="EP450I"/>
</dbReference>
<evidence type="ECO:0000256" key="7">
    <source>
        <dbReference type="ARBA" id="ARBA00023033"/>
    </source>
</evidence>
<keyword evidence="10" id="KW-0472">Membrane</keyword>
<dbReference type="GO" id="GO:0020037">
    <property type="term" value="F:heme binding"/>
    <property type="evidence" value="ECO:0007669"/>
    <property type="project" value="InterPro"/>
</dbReference>
<evidence type="ECO:0000313" key="12">
    <source>
        <dbReference type="Proteomes" id="UP001327560"/>
    </source>
</evidence>
<evidence type="ECO:0000256" key="6">
    <source>
        <dbReference type="ARBA" id="ARBA00023004"/>
    </source>
</evidence>
<organism evidence="11 12">
    <name type="scientific">Canna indica</name>
    <name type="common">Indian-shot</name>
    <dbReference type="NCBI Taxonomy" id="4628"/>
    <lineage>
        <taxon>Eukaryota</taxon>
        <taxon>Viridiplantae</taxon>
        <taxon>Streptophyta</taxon>
        <taxon>Embryophyta</taxon>
        <taxon>Tracheophyta</taxon>
        <taxon>Spermatophyta</taxon>
        <taxon>Magnoliopsida</taxon>
        <taxon>Liliopsida</taxon>
        <taxon>Zingiberales</taxon>
        <taxon>Cannaceae</taxon>
        <taxon>Canna</taxon>
    </lineage>
</organism>
<proteinExistence type="inferred from homology"/>
<keyword evidence="10" id="KW-0812">Transmembrane</keyword>
<reference evidence="11 12" key="1">
    <citation type="submission" date="2023-10" db="EMBL/GenBank/DDBJ databases">
        <title>Chromosome-scale genome assembly provides insights into flower coloration mechanisms of Canna indica.</title>
        <authorList>
            <person name="Li C."/>
        </authorList>
    </citation>
    <scope>NUCLEOTIDE SEQUENCE [LARGE SCALE GENOMIC DNA]</scope>
    <source>
        <tissue evidence="11">Flower</tissue>
    </source>
</reference>
<evidence type="ECO:0000256" key="1">
    <source>
        <dbReference type="ARBA" id="ARBA00001971"/>
    </source>
</evidence>
<dbReference type="GO" id="GO:0016705">
    <property type="term" value="F:oxidoreductase activity, acting on paired donors, with incorporation or reduction of molecular oxygen"/>
    <property type="evidence" value="ECO:0007669"/>
    <property type="project" value="InterPro"/>
</dbReference>
<keyword evidence="4 8" id="KW-0479">Metal-binding</keyword>
<dbReference type="SUPFAM" id="SSF48264">
    <property type="entry name" value="Cytochrome P450"/>
    <property type="match status" value="1"/>
</dbReference>
<dbReference type="PRINTS" id="PR00385">
    <property type="entry name" value="P450"/>
</dbReference>
<dbReference type="PANTHER" id="PTHR47951">
    <property type="entry name" value="OS08G0547900 PROTEIN"/>
    <property type="match status" value="1"/>
</dbReference>
<evidence type="ECO:0000256" key="5">
    <source>
        <dbReference type="ARBA" id="ARBA00023002"/>
    </source>
</evidence>
<dbReference type="GO" id="GO:0005506">
    <property type="term" value="F:iron ion binding"/>
    <property type="evidence" value="ECO:0007669"/>
    <property type="project" value="InterPro"/>
</dbReference>
<dbReference type="AlphaFoldDB" id="A0AAQ3JNE6"/>
<dbReference type="PROSITE" id="PS00086">
    <property type="entry name" value="CYTOCHROME_P450"/>
    <property type="match status" value="1"/>
</dbReference>
<gene>
    <name evidence="11" type="ORF">Cni_G01543</name>
</gene>
<dbReference type="Proteomes" id="UP001327560">
    <property type="component" value="Chromosome 1"/>
</dbReference>
<keyword evidence="3 8" id="KW-0349">Heme</keyword>
<dbReference type="Gene3D" id="1.10.630.10">
    <property type="entry name" value="Cytochrome P450"/>
    <property type="match status" value="1"/>
</dbReference>
<evidence type="ECO:0000256" key="2">
    <source>
        <dbReference type="ARBA" id="ARBA00010617"/>
    </source>
</evidence>
<evidence type="ECO:0000256" key="10">
    <source>
        <dbReference type="SAM" id="Phobius"/>
    </source>
</evidence>
<comment type="cofactor">
    <cofactor evidence="1 8">
        <name>heme</name>
        <dbReference type="ChEBI" id="CHEBI:30413"/>
    </cofactor>
</comment>
<dbReference type="InterPro" id="IPR002401">
    <property type="entry name" value="Cyt_P450_E_grp-I"/>
</dbReference>
<keyword evidence="12" id="KW-1185">Reference proteome</keyword>
<dbReference type="PANTHER" id="PTHR47951:SF3">
    <property type="entry name" value="CYTOCHROME P450, FAMILY 706, SUBFAMILY A, POLYPEPTIDE 4"/>
    <property type="match status" value="1"/>
</dbReference>
<evidence type="ECO:0000256" key="8">
    <source>
        <dbReference type="PIRSR" id="PIRSR602401-1"/>
    </source>
</evidence>
<keyword evidence="6 8" id="KW-0408">Iron</keyword>
<dbReference type="InterPro" id="IPR036396">
    <property type="entry name" value="Cyt_P450_sf"/>
</dbReference>